<name>A0A0D5NEJ3_9BACL</name>
<gene>
    <name evidence="2" type="ORF">VN24_01755</name>
</gene>
<dbReference type="Proteomes" id="UP000032633">
    <property type="component" value="Chromosome"/>
</dbReference>
<evidence type="ECO:0000313" key="3">
    <source>
        <dbReference type="Proteomes" id="UP000032633"/>
    </source>
</evidence>
<dbReference type="EMBL" id="CP011058">
    <property type="protein sequence ID" value="AJY73585.1"/>
    <property type="molecule type" value="Genomic_DNA"/>
</dbReference>
<feature type="region of interest" description="Disordered" evidence="1">
    <location>
        <begin position="1"/>
        <end position="24"/>
    </location>
</feature>
<dbReference type="AlphaFoldDB" id="A0A0D5NEJ3"/>
<sequence length="161" mass="17008">MDRQFSYQTSNRSRMPAGQTSLKRSRSVKMWTASALALTLTMSGPAGMKSAASAAAAAHAVRDLKAGEGSGAAIRSQETADVIGVTKPELKEALMSGHTLAEVAMEKGVAGSTVVRTVAGKFTEQLNIELAQGKITQQQYEKQKESLEKVAAMLVHGEWGG</sequence>
<dbReference type="KEGG" id="pbj:VN24_01755"/>
<protein>
    <submittedName>
        <fullName evidence="2">Uncharacterized protein</fullName>
    </submittedName>
</protein>
<evidence type="ECO:0000313" key="2">
    <source>
        <dbReference type="EMBL" id="AJY73585.1"/>
    </source>
</evidence>
<organism evidence="2 3">
    <name type="scientific">Paenibacillus beijingensis</name>
    <dbReference type="NCBI Taxonomy" id="1126833"/>
    <lineage>
        <taxon>Bacteria</taxon>
        <taxon>Bacillati</taxon>
        <taxon>Bacillota</taxon>
        <taxon>Bacilli</taxon>
        <taxon>Bacillales</taxon>
        <taxon>Paenibacillaceae</taxon>
        <taxon>Paenibacillus</taxon>
    </lineage>
</organism>
<evidence type="ECO:0000256" key="1">
    <source>
        <dbReference type="SAM" id="MobiDB-lite"/>
    </source>
</evidence>
<proteinExistence type="predicted"/>
<dbReference type="PATRIC" id="fig|1126833.4.peg.389"/>
<feature type="compositionally biased region" description="Polar residues" evidence="1">
    <location>
        <begin position="1"/>
        <end position="22"/>
    </location>
</feature>
<keyword evidence="3" id="KW-1185">Reference proteome</keyword>
<reference evidence="3" key="2">
    <citation type="submission" date="2015-03" db="EMBL/GenBank/DDBJ databases">
        <title>Genome sequence of Paenibacillus beijingensis strain DSM 24997T.</title>
        <authorList>
            <person name="Kwak Y."/>
            <person name="Shin J.-H."/>
        </authorList>
    </citation>
    <scope>NUCLEOTIDE SEQUENCE [LARGE SCALE GENOMIC DNA]</scope>
    <source>
        <strain evidence="3">DSM 24997</strain>
    </source>
</reference>
<reference evidence="2 3" key="1">
    <citation type="journal article" date="2015" name="J. Biotechnol.">
        <title>Complete genome sequence of Paenibacillus beijingensis 7188(T) (=DSM 24997(T)), a novel rhizobacterium from jujube garden soil.</title>
        <authorList>
            <person name="Kwak Y."/>
            <person name="Shin J.H."/>
        </authorList>
    </citation>
    <scope>NUCLEOTIDE SEQUENCE [LARGE SCALE GENOMIC DNA]</scope>
    <source>
        <strain evidence="2 3">DSM 24997</strain>
    </source>
</reference>
<dbReference type="HOGENOM" id="CLU_1642048_0_0_9"/>
<dbReference type="OrthoDB" id="2678828at2"/>
<accession>A0A0D5NEJ3</accession>
<dbReference type="RefSeq" id="WP_045669020.1">
    <property type="nucleotide sequence ID" value="NZ_CP011058.1"/>
</dbReference>